<dbReference type="InterPro" id="IPR015433">
    <property type="entry name" value="PI3/4_kinase"/>
</dbReference>
<evidence type="ECO:0000259" key="3">
    <source>
        <dbReference type="PROSITE" id="PS50290"/>
    </source>
</evidence>
<gene>
    <name evidence="4" type="ORF">EIN_047760</name>
</gene>
<dbReference type="RefSeq" id="XP_004261244.1">
    <property type="nucleotide sequence ID" value="XM_004261196.1"/>
</dbReference>
<dbReference type="PROSITE" id="PS50290">
    <property type="entry name" value="PI3_4_KINASE_3"/>
    <property type="match status" value="1"/>
</dbReference>
<keyword evidence="1" id="KW-0808">Transferase</keyword>
<evidence type="ECO:0000256" key="2">
    <source>
        <dbReference type="ARBA" id="ARBA00022777"/>
    </source>
</evidence>
<dbReference type="InterPro" id="IPR036940">
    <property type="entry name" value="PI3/4_kinase_cat_sf"/>
</dbReference>
<dbReference type="Gene3D" id="3.30.1010.10">
    <property type="entry name" value="Phosphatidylinositol 3-kinase Catalytic Subunit, Chain A, domain 4"/>
    <property type="match status" value="1"/>
</dbReference>
<dbReference type="OrthoDB" id="381190at2759"/>
<keyword evidence="5" id="KW-1185">Reference proteome</keyword>
<dbReference type="GeneID" id="14893386"/>
<feature type="domain" description="PI3K/PI4K catalytic" evidence="3">
    <location>
        <begin position="218"/>
        <end position="521"/>
    </location>
</feature>
<dbReference type="GO" id="GO:0005768">
    <property type="term" value="C:endosome"/>
    <property type="evidence" value="ECO:0007669"/>
    <property type="project" value="TreeGrafter"/>
</dbReference>
<dbReference type="InterPro" id="IPR000403">
    <property type="entry name" value="PI3/4_kinase_cat_dom"/>
</dbReference>
<keyword evidence="2" id="KW-0418">Kinase</keyword>
<dbReference type="GO" id="GO:0000045">
    <property type="term" value="P:autophagosome assembly"/>
    <property type="evidence" value="ECO:0007669"/>
    <property type="project" value="TreeGrafter"/>
</dbReference>
<dbReference type="EMBL" id="KB206215">
    <property type="protein sequence ID" value="ELP94473.1"/>
    <property type="molecule type" value="Genomic_DNA"/>
</dbReference>
<dbReference type="Pfam" id="PF00454">
    <property type="entry name" value="PI3_PI4_kinase"/>
    <property type="match status" value="1"/>
</dbReference>
<dbReference type="SUPFAM" id="SSF56112">
    <property type="entry name" value="Protein kinase-like (PK-like)"/>
    <property type="match status" value="1"/>
</dbReference>
<dbReference type="AlphaFoldDB" id="A0A0A1UDF3"/>
<dbReference type="GO" id="GO:0005777">
    <property type="term" value="C:peroxisome"/>
    <property type="evidence" value="ECO:0007669"/>
    <property type="project" value="TreeGrafter"/>
</dbReference>
<accession>A0A0A1UDF3</accession>
<organism evidence="4 5">
    <name type="scientific">Entamoeba invadens IP1</name>
    <dbReference type="NCBI Taxonomy" id="370355"/>
    <lineage>
        <taxon>Eukaryota</taxon>
        <taxon>Amoebozoa</taxon>
        <taxon>Evosea</taxon>
        <taxon>Archamoebae</taxon>
        <taxon>Mastigamoebida</taxon>
        <taxon>Entamoebidae</taxon>
        <taxon>Entamoeba</taxon>
    </lineage>
</organism>
<evidence type="ECO:0000313" key="5">
    <source>
        <dbReference type="Proteomes" id="UP000014680"/>
    </source>
</evidence>
<dbReference type="KEGG" id="eiv:EIN_047760"/>
<dbReference type="PANTHER" id="PTHR10048:SF7">
    <property type="entry name" value="PHOSPHATIDYLINOSITOL 3-KINASE CATALYTIC SUBUNIT TYPE 3"/>
    <property type="match status" value="1"/>
</dbReference>
<dbReference type="GO" id="GO:0000407">
    <property type="term" value="C:phagophore assembly site"/>
    <property type="evidence" value="ECO:0007669"/>
    <property type="project" value="TreeGrafter"/>
</dbReference>
<dbReference type="GO" id="GO:0034272">
    <property type="term" value="C:phosphatidylinositol 3-kinase complex, class III, type II"/>
    <property type="evidence" value="ECO:0007669"/>
    <property type="project" value="TreeGrafter"/>
</dbReference>
<name>A0A0A1UDF3_ENTIV</name>
<evidence type="ECO:0000256" key="1">
    <source>
        <dbReference type="ARBA" id="ARBA00022679"/>
    </source>
</evidence>
<protein>
    <recommendedName>
        <fullName evidence="3">PI3K/PI4K catalytic domain-containing protein</fullName>
    </recommendedName>
</protein>
<dbReference type="Proteomes" id="UP000014680">
    <property type="component" value="Unassembled WGS sequence"/>
</dbReference>
<dbReference type="GO" id="GO:0016303">
    <property type="term" value="F:1-phosphatidylinositol-3-kinase activity"/>
    <property type="evidence" value="ECO:0007669"/>
    <property type="project" value="TreeGrafter"/>
</dbReference>
<dbReference type="GO" id="GO:0048015">
    <property type="term" value="P:phosphatidylinositol-mediated signaling"/>
    <property type="evidence" value="ECO:0007669"/>
    <property type="project" value="TreeGrafter"/>
</dbReference>
<dbReference type="VEuPathDB" id="AmoebaDB:EIN_047760"/>
<dbReference type="GO" id="GO:0034271">
    <property type="term" value="C:phosphatidylinositol 3-kinase complex, class III, type I"/>
    <property type="evidence" value="ECO:0007669"/>
    <property type="project" value="TreeGrafter"/>
</dbReference>
<dbReference type="InterPro" id="IPR011009">
    <property type="entry name" value="Kinase-like_dom_sf"/>
</dbReference>
<sequence>MSKCDGKTSLQGANSEDNFEQTYEFLNEISLDSLQTKTIITYCTEQHTNYLLYLPLLMRHIVIQPRSEYKITLIKAVVKTAIEYGDVYTRIFWLHRAGGICVCSDPVFCKLVEGGVKDVCYLLQLIDEKRKKLEDKRGEVTKSINYQNEDIINWIARARDTLLTLPKEAPRPTLYLNRNFMPGEIREKNDLELERDGVYVLNYTGNCDPFLGEGVLVKMIALKSYKSATTPISLMFYYGDNENGQQKRRRVMFKYGDDLRRDMAVQVMFNVFNVLWLKESFLAHPTDFDKNTTCKPIAVTYSVVPTGPKEGVFQMLGCIEEVCACQKHPELHCCPDGWEFEQLSMKNKDCPVCSINLRIDEYLPKEMATMISTLSGGFIASYCLGVRDRHLENWKFHLCDKSFAHIDFGFVINLRPKFDANRFAIPTIIRTSLNNTVVTLEKSKIGAWDLFVQNCTSGFLVLRRCVGMIIRLSVLVFGFDTQFDEAAVTKCLTDAFALSIPESDAVNMLIGNLQNSSIQKMVKDKQHKVLKFIRKYF</sequence>
<dbReference type="GO" id="GO:0006897">
    <property type="term" value="P:endocytosis"/>
    <property type="evidence" value="ECO:0007669"/>
    <property type="project" value="TreeGrafter"/>
</dbReference>
<evidence type="ECO:0000313" key="4">
    <source>
        <dbReference type="EMBL" id="ELP94473.1"/>
    </source>
</evidence>
<dbReference type="SMART" id="SM00146">
    <property type="entry name" value="PI3Kc"/>
    <property type="match status" value="1"/>
</dbReference>
<reference evidence="4 5" key="1">
    <citation type="submission" date="2012-10" db="EMBL/GenBank/DDBJ databases">
        <authorList>
            <person name="Zafar N."/>
            <person name="Inman J."/>
            <person name="Hall N."/>
            <person name="Lorenzi H."/>
            <person name="Caler E."/>
        </authorList>
    </citation>
    <scope>NUCLEOTIDE SEQUENCE [LARGE SCALE GENOMIC DNA]</scope>
    <source>
        <strain evidence="4 5">IP1</strain>
    </source>
</reference>
<proteinExistence type="predicted"/>
<dbReference type="PANTHER" id="PTHR10048">
    <property type="entry name" value="PHOSPHATIDYLINOSITOL KINASE"/>
    <property type="match status" value="1"/>
</dbReference>
<dbReference type="Gene3D" id="1.10.1070.11">
    <property type="entry name" value="Phosphatidylinositol 3-/4-kinase, catalytic domain"/>
    <property type="match status" value="1"/>
</dbReference>